<dbReference type="InterPro" id="IPR024307">
    <property type="entry name" value="YmaF"/>
</dbReference>
<comment type="caution">
    <text evidence="1">The sequence shown here is derived from an EMBL/GenBank/DDBJ whole genome shotgun (WGS) entry which is preliminary data.</text>
</comment>
<evidence type="ECO:0008006" key="3">
    <source>
        <dbReference type="Google" id="ProtNLM"/>
    </source>
</evidence>
<keyword evidence="2" id="KW-1185">Reference proteome</keyword>
<dbReference type="AlphaFoldDB" id="A0A7C8LI52"/>
<organism evidence="1 2">
    <name type="scientific">Defluviitalea raffinosedens</name>
    <dbReference type="NCBI Taxonomy" id="1450156"/>
    <lineage>
        <taxon>Bacteria</taxon>
        <taxon>Bacillati</taxon>
        <taxon>Bacillota</taxon>
        <taxon>Clostridia</taxon>
        <taxon>Lachnospirales</taxon>
        <taxon>Defluviitaleaceae</taxon>
        <taxon>Defluviitalea</taxon>
    </lineage>
</organism>
<evidence type="ECO:0000313" key="2">
    <source>
        <dbReference type="Proteomes" id="UP000483018"/>
    </source>
</evidence>
<name>A0A7C8LI52_9FIRM</name>
<dbReference type="OrthoDB" id="2967209at2"/>
<dbReference type="Proteomes" id="UP000483018">
    <property type="component" value="Unassembled WGS sequence"/>
</dbReference>
<dbReference type="RefSeq" id="WP_158739410.1">
    <property type="nucleotide sequence ID" value="NZ_JAFBEP010000003.1"/>
</dbReference>
<dbReference type="EMBL" id="WSLF01000002">
    <property type="protein sequence ID" value="KAE9636156.1"/>
    <property type="molecule type" value="Genomic_DNA"/>
</dbReference>
<proteinExistence type="predicted"/>
<gene>
    <name evidence="1" type="ORF">GND95_03250</name>
</gene>
<dbReference type="Pfam" id="PF12788">
    <property type="entry name" value="YmaF"/>
    <property type="match status" value="1"/>
</dbReference>
<evidence type="ECO:0000313" key="1">
    <source>
        <dbReference type="EMBL" id="KAE9636156.1"/>
    </source>
</evidence>
<protein>
    <recommendedName>
        <fullName evidence="3">YmaF family protein</fullName>
    </recommendedName>
</protein>
<accession>A0A7C8LI52</accession>
<sequence>MNEVQAKPKPKPNAQTHVHEFVGSVMVAEGVEPHNHRFSGVTSEVIPLPCGGHKHALYTSTDFYDNHYHEVAAETGPAIYVGDGRHIHYVNATTTLNAGHTHDFIFATLINNPTGN</sequence>
<reference evidence="1 2" key="1">
    <citation type="submission" date="2019-12" db="EMBL/GenBank/DDBJ databases">
        <title>Defluviitalea raffinosedens, isolated from a biogas fermenter, genome sequencing and characterization.</title>
        <authorList>
            <person name="Rettenmaier R."/>
            <person name="Schneider M."/>
            <person name="Neuhaus K."/>
            <person name="Liebl W."/>
            <person name="Zverlov V."/>
        </authorList>
    </citation>
    <scope>NUCLEOTIDE SEQUENCE [LARGE SCALE GENOMIC DNA]</scope>
    <source>
        <strain evidence="1 2">249c-K6</strain>
    </source>
</reference>